<dbReference type="InterPro" id="IPR012677">
    <property type="entry name" value="Nucleotide-bd_a/b_plait_sf"/>
</dbReference>
<dbReference type="InterPro" id="IPR036867">
    <property type="entry name" value="R3H_dom_sf"/>
</dbReference>
<dbReference type="GO" id="GO:0003723">
    <property type="term" value="F:RNA binding"/>
    <property type="evidence" value="ECO:0007669"/>
    <property type="project" value="InterPro"/>
</dbReference>
<dbReference type="InterPro" id="IPR051181">
    <property type="entry name" value="CAF1_poly(A)_ribonucleases"/>
</dbReference>
<dbReference type="PANTHER" id="PTHR15092:SF44">
    <property type="entry name" value="POLY(A)-SPECIFIC RIBONUCLEASE PARN"/>
    <property type="match status" value="1"/>
</dbReference>
<dbReference type="Pfam" id="PF08675">
    <property type="entry name" value="RNA_bind"/>
    <property type="match status" value="1"/>
</dbReference>
<dbReference type="Pfam" id="PF04857">
    <property type="entry name" value="CAF1"/>
    <property type="match status" value="1"/>
</dbReference>
<dbReference type="Proteomes" id="UP000801492">
    <property type="component" value="Unassembled WGS sequence"/>
</dbReference>
<dbReference type="CDD" id="cd12428">
    <property type="entry name" value="RRM_PARN"/>
    <property type="match status" value="1"/>
</dbReference>
<dbReference type="FunFam" id="3.30.420.10:FF:000035">
    <property type="entry name" value="Poly(A)-specific ribonuclease PARN"/>
    <property type="match status" value="1"/>
</dbReference>
<dbReference type="InterPro" id="IPR035979">
    <property type="entry name" value="RBD_domain_sf"/>
</dbReference>
<evidence type="ECO:0000256" key="2">
    <source>
        <dbReference type="SAM" id="Coils"/>
    </source>
</evidence>
<dbReference type="Gene3D" id="3.30.70.330">
    <property type="match status" value="1"/>
</dbReference>
<dbReference type="GO" id="GO:1990432">
    <property type="term" value="P:siRNA 3'-end processing"/>
    <property type="evidence" value="ECO:0007669"/>
    <property type="project" value="TreeGrafter"/>
</dbReference>
<keyword evidence="6" id="KW-1185">Reference proteome</keyword>
<dbReference type="InterPro" id="IPR012337">
    <property type="entry name" value="RNaseH-like_sf"/>
</dbReference>
<comment type="similarity">
    <text evidence="1">Belongs to the CAF1 family.</text>
</comment>
<evidence type="ECO:0000259" key="4">
    <source>
        <dbReference type="Pfam" id="PF08675"/>
    </source>
</evidence>
<dbReference type="InterPro" id="IPR006941">
    <property type="entry name" value="RNase_CAF1"/>
</dbReference>
<dbReference type="GO" id="GO:0000289">
    <property type="term" value="P:nuclear-transcribed mRNA poly(A) tail shortening"/>
    <property type="evidence" value="ECO:0007669"/>
    <property type="project" value="TreeGrafter"/>
</dbReference>
<accession>A0A8K0D550</accession>
<dbReference type="SUPFAM" id="SSF54928">
    <property type="entry name" value="RNA-binding domain, RBD"/>
    <property type="match status" value="1"/>
</dbReference>
<gene>
    <name evidence="5" type="ORF">ILUMI_08056</name>
</gene>
<dbReference type="GO" id="GO:0005634">
    <property type="term" value="C:nucleus"/>
    <property type="evidence" value="ECO:0007669"/>
    <property type="project" value="InterPro"/>
</dbReference>
<organism evidence="5 6">
    <name type="scientific">Ignelater luminosus</name>
    <name type="common">Cucubano</name>
    <name type="synonym">Pyrophorus luminosus</name>
    <dbReference type="NCBI Taxonomy" id="2038154"/>
    <lineage>
        <taxon>Eukaryota</taxon>
        <taxon>Metazoa</taxon>
        <taxon>Ecdysozoa</taxon>
        <taxon>Arthropoda</taxon>
        <taxon>Hexapoda</taxon>
        <taxon>Insecta</taxon>
        <taxon>Pterygota</taxon>
        <taxon>Neoptera</taxon>
        <taxon>Endopterygota</taxon>
        <taxon>Coleoptera</taxon>
        <taxon>Polyphaga</taxon>
        <taxon>Elateriformia</taxon>
        <taxon>Elateroidea</taxon>
        <taxon>Elateridae</taxon>
        <taxon>Agrypninae</taxon>
        <taxon>Pyrophorini</taxon>
        <taxon>Ignelater</taxon>
    </lineage>
</organism>
<feature type="region of interest" description="Disordered" evidence="3">
    <location>
        <begin position="543"/>
        <end position="570"/>
    </location>
</feature>
<comment type="caution">
    <text evidence="5">The sequence shown here is derived from an EMBL/GenBank/DDBJ whole genome shotgun (WGS) entry which is preliminary data.</text>
</comment>
<dbReference type="Gene3D" id="3.30.420.10">
    <property type="entry name" value="Ribonuclease H-like superfamily/Ribonuclease H"/>
    <property type="match status" value="2"/>
</dbReference>
<dbReference type="GO" id="GO:0046872">
    <property type="term" value="F:metal ion binding"/>
    <property type="evidence" value="ECO:0007669"/>
    <property type="project" value="InterPro"/>
</dbReference>
<dbReference type="SUPFAM" id="SSF82708">
    <property type="entry name" value="R3H domain"/>
    <property type="match status" value="1"/>
</dbReference>
<feature type="domain" description="Poly(A)-specific ribonuclease RNA-binding" evidence="4">
    <location>
        <begin position="430"/>
        <end position="507"/>
    </location>
</feature>
<reference evidence="5" key="1">
    <citation type="submission" date="2019-08" db="EMBL/GenBank/DDBJ databases">
        <title>The genome of the North American firefly Photinus pyralis.</title>
        <authorList>
            <consortium name="Photinus pyralis genome working group"/>
            <person name="Fallon T.R."/>
            <person name="Sander Lower S.E."/>
            <person name="Weng J.-K."/>
        </authorList>
    </citation>
    <scope>NUCLEOTIDE SEQUENCE</scope>
    <source>
        <strain evidence="5">TRF0915ILg1</strain>
        <tissue evidence="5">Whole body</tissue>
    </source>
</reference>
<dbReference type="GO" id="GO:0004535">
    <property type="term" value="F:poly(A)-specific ribonuclease activity"/>
    <property type="evidence" value="ECO:0007669"/>
    <property type="project" value="InterPro"/>
</dbReference>
<dbReference type="InterPro" id="IPR014789">
    <property type="entry name" value="PolyA-riboNase_RNA-binding"/>
</dbReference>
<evidence type="ECO:0000313" key="5">
    <source>
        <dbReference type="EMBL" id="KAF2898114.1"/>
    </source>
</evidence>
<dbReference type="InterPro" id="IPR036397">
    <property type="entry name" value="RNaseH_sf"/>
</dbReference>
<name>A0A8K0D550_IGNLU</name>
<sequence length="605" mass="70264">MEVTKSNFSEVLPKIKEAIHNADFIAIDCELTGLNTGLDINAYDTQRQYYDKVRKGAKNFLIIQYGLCIFRYDKIKKVFKQQGYNFYIFPRPTNRYVPDHRFLCQASSIDFLITKGFDFNKLFKEGIPYLNTEEEDKYKKLLAEKQKVRANQLQNSFSPQNDKSNNISMTHEEKVYVDNIRKQIEVFIDGDEEEMVLPRCNAYMRRLVYQETQKTIENRVSLETRQFEKERLLVVTKMKSKRDREKEELKKIENEEKEFNDCVGFSEIIKCIVDSGKLVIGHNMCLDMLHTVDKFLTPLPEDYDEFKELVNYSFSNILDTKYMSNTEPFRELIDSSVLSHLFKTVTEKPFNIPPIDIEEESEGYKLDSNKEHEAGFDAYITAISFLAMWKHLGDAKKSSDPFINFSLLEPYKNRLFLMRLQDAPFIKLGGKDPSPSREHVLYIKFPKEWKLSDILQLFSPFGNVHVAWINDHSAYVGLQKKEQTAIALSTLSQSDTYTVISYAKRQAQLAGQTFPSSSPLFSSKRKRSFENLNVTKKRSASFGETSAAKKKRSIDPIEEDPEELPQIKKKSSIDVGVPIQRLETGNKLKTKSALYKAFQEDSNWE</sequence>
<feature type="coiled-coil region" evidence="2">
    <location>
        <begin position="235"/>
        <end position="262"/>
    </location>
</feature>
<keyword evidence="2" id="KW-0175">Coiled coil</keyword>
<dbReference type="OrthoDB" id="1432093at2759"/>
<dbReference type="EMBL" id="VTPC01003693">
    <property type="protein sequence ID" value="KAF2898114.1"/>
    <property type="molecule type" value="Genomic_DNA"/>
</dbReference>
<evidence type="ECO:0000313" key="6">
    <source>
        <dbReference type="Proteomes" id="UP000801492"/>
    </source>
</evidence>
<evidence type="ECO:0000256" key="3">
    <source>
        <dbReference type="SAM" id="MobiDB-lite"/>
    </source>
</evidence>
<dbReference type="AlphaFoldDB" id="A0A8K0D550"/>
<proteinExistence type="inferred from homology"/>
<dbReference type="GO" id="GO:1990431">
    <property type="term" value="P:priRNA 3'-end processing"/>
    <property type="evidence" value="ECO:0007669"/>
    <property type="project" value="TreeGrafter"/>
</dbReference>
<dbReference type="SUPFAM" id="SSF53098">
    <property type="entry name" value="Ribonuclease H-like"/>
    <property type="match status" value="1"/>
</dbReference>
<dbReference type="GO" id="GO:0005737">
    <property type="term" value="C:cytoplasm"/>
    <property type="evidence" value="ECO:0007669"/>
    <property type="project" value="InterPro"/>
</dbReference>
<dbReference type="PANTHER" id="PTHR15092">
    <property type="entry name" value="POLY A -SPECIFIC RIBONUCLEASE/TARGET OF EGR1, MEMBER 1"/>
    <property type="match status" value="1"/>
</dbReference>
<evidence type="ECO:0000256" key="1">
    <source>
        <dbReference type="ARBA" id="ARBA00008372"/>
    </source>
</evidence>
<protein>
    <recommendedName>
        <fullName evidence="4">Poly(A)-specific ribonuclease RNA-binding domain-containing protein</fullName>
    </recommendedName>
</protein>